<dbReference type="SUPFAM" id="SSF46689">
    <property type="entry name" value="Homeodomain-like"/>
    <property type="match status" value="1"/>
</dbReference>
<evidence type="ECO:0000256" key="7">
    <source>
        <dbReference type="ARBA" id="ARBA00023015"/>
    </source>
</evidence>
<dbReference type="SMART" id="SM00342">
    <property type="entry name" value="HTH_ARAC"/>
    <property type="match status" value="1"/>
</dbReference>
<dbReference type="KEGG" id="hhg:XM38_045560"/>
<reference evidence="13 14" key="1">
    <citation type="journal article" date="2016" name="Biochim. Biophys. Acta">
        <title>Characterization of red-shifted phycobilisomes isolated from the chlorophyll f-containing cyanobacterium Halomicronema hongdechloris.</title>
        <authorList>
            <person name="Li Y."/>
            <person name="Lin Y."/>
            <person name="Garvey C.J."/>
            <person name="Birch D."/>
            <person name="Corkery R.W."/>
            <person name="Loughlin P.C."/>
            <person name="Scheer H."/>
            <person name="Willows R.D."/>
            <person name="Chen M."/>
        </authorList>
    </citation>
    <scope>NUCLEOTIDE SEQUENCE [LARGE SCALE GENOMIC DNA]</scope>
    <source>
        <strain evidence="13 14">C2206</strain>
    </source>
</reference>
<dbReference type="InterPro" id="IPR009057">
    <property type="entry name" value="Homeodomain-like_sf"/>
</dbReference>
<name>A0A1Z3HTY8_9CYAN</name>
<dbReference type="Gene3D" id="3.30.160.70">
    <property type="entry name" value="Methylated DNA-protein cysteine methyltransferase domain"/>
    <property type="match status" value="1"/>
</dbReference>
<dbReference type="GO" id="GO:0003908">
    <property type="term" value="F:methylated-DNA-[protein]-cysteine S-methyltransferase activity"/>
    <property type="evidence" value="ECO:0007669"/>
    <property type="project" value="UniProtKB-EC"/>
</dbReference>
<evidence type="ECO:0000256" key="10">
    <source>
        <dbReference type="ARBA" id="ARBA00049348"/>
    </source>
</evidence>
<dbReference type="Pfam" id="PF01035">
    <property type="entry name" value="DNA_binding_1"/>
    <property type="match status" value="1"/>
</dbReference>
<keyword evidence="9" id="KW-0234">DNA repair</keyword>
<dbReference type="SUPFAM" id="SSF53155">
    <property type="entry name" value="Methylated DNA-protein cysteine methyltransferase domain"/>
    <property type="match status" value="1"/>
</dbReference>
<dbReference type="AlphaFoldDB" id="A0A1Z3HTY8"/>
<dbReference type="GO" id="GO:0003700">
    <property type="term" value="F:DNA-binding transcription factor activity"/>
    <property type="evidence" value="ECO:0007669"/>
    <property type="project" value="InterPro"/>
</dbReference>
<dbReference type="InterPro" id="IPR018060">
    <property type="entry name" value="HTH_AraC"/>
</dbReference>
<dbReference type="PROSITE" id="PS00374">
    <property type="entry name" value="MGMT"/>
    <property type="match status" value="1"/>
</dbReference>
<dbReference type="Pfam" id="PF12833">
    <property type="entry name" value="HTH_18"/>
    <property type="match status" value="1"/>
</dbReference>
<evidence type="ECO:0000313" key="13">
    <source>
        <dbReference type="EMBL" id="ASC73587.1"/>
    </source>
</evidence>
<dbReference type="Proteomes" id="UP000191901">
    <property type="component" value="Chromosome"/>
</dbReference>
<dbReference type="RefSeq" id="WP_080813573.1">
    <property type="nucleotide sequence ID" value="NZ_CP021983.2"/>
</dbReference>
<evidence type="ECO:0000256" key="4">
    <source>
        <dbReference type="ARBA" id="ARBA00022603"/>
    </source>
</evidence>
<dbReference type="FunFam" id="1.10.10.10:FF:000214">
    <property type="entry name" value="Methylated-DNA--protein-cysteine methyltransferase"/>
    <property type="match status" value="1"/>
</dbReference>
<organism evidence="13 14">
    <name type="scientific">Halomicronema hongdechloris C2206</name>
    <dbReference type="NCBI Taxonomy" id="1641165"/>
    <lineage>
        <taxon>Bacteria</taxon>
        <taxon>Bacillati</taxon>
        <taxon>Cyanobacteriota</taxon>
        <taxon>Cyanophyceae</taxon>
        <taxon>Nodosilineales</taxon>
        <taxon>Nodosilineaceae</taxon>
        <taxon>Halomicronema</taxon>
    </lineage>
</organism>
<evidence type="ECO:0000256" key="5">
    <source>
        <dbReference type="ARBA" id="ARBA00022679"/>
    </source>
</evidence>
<evidence type="ECO:0000313" key="14">
    <source>
        <dbReference type="Proteomes" id="UP000191901"/>
    </source>
</evidence>
<dbReference type="PANTHER" id="PTHR10815">
    <property type="entry name" value="METHYLATED-DNA--PROTEIN-CYSTEINE METHYLTRANSFERASE"/>
    <property type="match status" value="1"/>
</dbReference>
<feature type="region of interest" description="Disordered" evidence="11">
    <location>
        <begin position="195"/>
        <end position="215"/>
    </location>
</feature>
<dbReference type="InterPro" id="IPR001497">
    <property type="entry name" value="MethylDNA_cys_MeTrfase_AS"/>
</dbReference>
<proteinExistence type="inferred from homology"/>
<comment type="catalytic activity">
    <reaction evidence="1">
        <text>a 4-O-methyl-thymidine in DNA + L-cysteinyl-[protein] = a thymidine in DNA + S-methyl-L-cysteinyl-[protein]</text>
        <dbReference type="Rhea" id="RHEA:53428"/>
        <dbReference type="Rhea" id="RHEA-COMP:10131"/>
        <dbReference type="Rhea" id="RHEA-COMP:10132"/>
        <dbReference type="Rhea" id="RHEA-COMP:13555"/>
        <dbReference type="Rhea" id="RHEA-COMP:13556"/>
        <dbReference type="ChEBI" id="CHEBI:29950"/>
        <dbReference type="ChEBI" id="CHEBI:82612"/>
        <dbReference type="ChEBI" id="CHEBI:137386"/>
        <dbReference type="ChEBI" id="CHEBI:137387"/>
        <dbReference type="EC" id="2.1.1.63"/>
    </reaction>
</comment>
<accession>A0A1Z3HTY8</accession>
<comment type="similarity">
    <text evidence="2">Belongs to the MGMT family.</text>
</comment>
<dbReference type="InterPro" id="IPR036631">
    <property type="entry name" value="MGMT_N_sf"/>
</dbReference>
<evidence type="ECO:0000256" key="3">
    <source>
        <dbReference type="ARBA" id="ARBA00011918"/>
    </source>
</evidence>
<evidence type="ECO:0000256" key="2">
    <source>
        <dbReference type="ARBA" id="ARBA00008711"/>
    </source>
</evidence>
<dbReference type="CDD" id="cd06445">
    <property type="entry name" value="ATase"/>
    <property type="match status" value="1"/>
</dbReference>
<gene>
    <name evidence="13" type="primary">ada</name>
    <name evidence="13" type="ORF">XM38_045560</name>
</gene>
<evidence type="ECO:0000259" key="12">
    <source>
        <dbReference type="PROSITE" id="PS01124"/>
    </source>
</evidence>
<evidence type="ECO:0000256" key="6">
    <source>
        <dbReference type="ARBA" id="ARBA00022763"/>
    </source>
</evidence>
<dbReference type="PROSITE" id="PS01124">
    <property type="entry name" value="HTH_ARAC_FAMILY_2"/>
    <property type="match status" value="1"/>
</dbReference>
<dbReference type="GO" id="GO:0006281">
    <property type="term" value="P:DNA repair"/>
    <property type="evidence" value="ECO:0007669"/>
    <property type="project" value="UniProtKB-KW"/>
</dbReference>
<evidence type="ECO:0000256" key="11">
    <source>
        <dbReference type="SAM" id="MobiDB-lite"/>
    </source>
</evidence>
<evidence type="ECO:0000256" key="9">
    <source>
        <dbReference type="ARBA" id="ARBA00023204"/>
    </source>
</evidence>
<sequence>MVTELTDDSTATHSDTYAAMARAIHFMVEHRHEQPDLATIAAQVNLSEYHFQRLFTRWVGLSPKRFLRCLTLEAAKARLANTQSLLHLSQEVGLSGPGRLHDLFVTLQAMTPGEAKGKGQGLQIYYGMHATPVGLALMGITDRGICHLQFADEVTQAVAGLGQAWPQATLIRDDDAVRLCWSQIPWGGDGRLSHPRGAGAALKGHRPPDDHSSLPRPLPLLVRGTNFQVQVWQALLQIPPGGLVTYGTVAALIGRPTACQAVGSAIGRNPIAYLIPCHRVIRESGALGGYRWGLDRKAALLGWEAARAPVVIATAIMLCAVASQSAFLG</sequence>
<dbReference type="InterPro" id="IPR036217">
    <property type="entry name" value="MethylDNA_cys_MeTrfase_DNAb"/>
</dbReference>
<dbReference type="OrthoDB" id="9802228at2"/>
<keyword evidence="6" id="KW-0227">DNA damage</keyword>
<keyword evidence="5" id="KW-0808">Transferase</keyword>
<feature type="domain" description="HTH araC/xylS-type" evidence="12">
    <location>
        <begin position="21"/>
        <end position="118"/>
    </location>
</feature>
<keyword evidence="4" id="KW-0489">Methyltransferase</keyword>
<dbReference type="GO" id="GO:0043565">
    <property type="term" value="F:sequence-specific DNA binding"/>
    <property type="evidence" value="ECO:0007669"/>
    <property type="project" value="InterPro"/>
</dbReference>
<dbReference type="SUPFAM" id="SSF46767">
    <property type="entry name" value="Methylated DNA-protein cysteine methyltransferase, C-terminal domain"/>
    <property type="match status" value="1"/>
</dbReference>
<dbReference type="InterPro" id="IPR036388">
    <property type="entry name" value="WH-like_DNA-bd_sf"/>
</dbReference>
<dbReference type="Gene3D" id="1.10.10.10">
    <property type="entry name" value="Winged helix-like DNA-binding domain superfamily/Winged helix DNA-binding domain"/>
    <property type="match status" value="1"/>
</dbReference>
<keyword evidence="8" id="KW-0804">Transcription</keyword>
<dbReference type="InterPro" id="IPR014048">
    <property type="entry name" value="MethylDNA_cys_MeTrfase_DNA-bd"/>
</dbReference>
<dbReference type="EC" id="2.1.1.63" evidence="3"/>
<dbReference type="EMBL" id="CP021983">
    <property type="protein sequence ID" value="ASC73587.1"/>
    <property type="molecule type" value="Genomic_DNA"/>
</dbReference>
<protein>
    <recommendedName>
        <fullName evidence="3">methylated-DNA--[protein]-cysteine S-methyltransferase</fullName>
        <ecNumber evidence="3">2.1.1.63</ecNumber>
    </recommendedName>
</protein>
<keyword evidence="14" id="KW-1185">Reference proteome</keyword>
<keyword evidence="7" id="KW-0805">Transcription regulation</keyword>
<dbReference type="PANTHER" id="PTHR10815:SF13">
    <property type="entry name" value="METHYLATED-DNA--PROTEIN-CYSTEINE METHYLTRANSFERASE"/>
    <property type="match status" value="1"/>
</dbReference>
<evidence type="ECO:0000256" key="8">
    <source>
        <dbReference type="ARBA" id="ARBA00023163"/>
    </source>
</evidence>
<dbReference type="Gene3D" id="1.10.10.60">
    <property type="entry name" value="Homeodomain-like"/>
    <property type="match status" value="1"/>
</dbReference>
<dbReference type="NCBIfam" id="TIGR00589">
    <property type="entry name" value="ogt"/>
    <property type="match status" value="1"/>
</dbReference>
<dbReference type="GO" id="GO:0032259">
    <property type="term" value="P:methylation"/>
    <property type="evidence" value="ECO:0007669"/>
    <property type="project" value="UniProtKB-KW"/>
</dbReference>
<evidence type="ECO:0000256" key="1">
    <source>
        <dbReference type="ARBA" id="ARBA00001286"/>
    </source>
</evidence>
<comment type="catalytic activity">
    <reaction evidence="10">
        <text>a 6-O-methyl-2'-deoxyguanosine in DNA + L-cysteinyl-[protein] = S-methyl-L-cysteinyl-[protein] + a 2'-deoxyguanosine in DNA</text>
        <dbReference type="Rhea" id="RHEA:24000"/>
        <dbReference type="Rhea" id="RHEA-COMP:10131"/>
        <dbReference type="Rhea" id="RHEA-COMP:10132"/>
        <dbReference type="Rhea" id="RHEA-COMP:11367"/>
        <dbReference type="Rhea" id="RHEA-COMP:11368"/>
        <dbReference type="ChEBI" id="CHEBI:29950"/>
        <dbReference type="ChEBI" id="CHEBI:82612"/>
        <dbReference type="ChEBI" id="CHEBI:85445"/>
        <dbReference type="ChEBI" id="CHEBI:85448"/>
        <dbReference type="EC" id="2.1.1.63"/>
    </reaction>
</comment>